<sequence length="189" mass="20652">MALDRIDICNRALLMIGALPVSSLEDPTPVAEVARHFYDMVRDAFLSVHPWNFALTTEVVPVMPSVSCSGYAFTAPLPVGCLRVLSVGRIGQDRGVAYRIVGRQVECDASPVVLHYIAAVPESVFPAFFVNALVLRLAAAFCLPLTESAGRADHLWQAAEQEFRRARAVDSSEDTPKRVGSSILLDVRR</sequence>
<protein>
    <submittedName>
        <fullName evidence="1">Uncharacterized protein</fullName>
    </submittedName>
</protein>
<dbReference type="Pfam" id="PF17212">
    <property type="entry name" value="Tube"/>
    <property type="match status" value="1"/>
</dbReference>
<proteinExistence type="predicted"/>
<evidence type="ECO:0000313" key="1">
    <source>
        <dbReference type="EMBL" id="AMW34746.1"/>
    </source>
</evidence>
<dbReference type="Proteomes" id="UP000076066">
    <property type="component" value="Chromosome"/>
</dbReference>
<gene>
    <name evidence="1" type="ORF">AY555_05630</name>
</gene>
<name>A0A143DDJ5_9PROT</name>
<dbReference type="AlphaFoldDB" id="A0A143DDJ5"/>
<reference evidence="1 2" key="1">
    <citation type="submission" date="2016-02" db="EMBL/GenBank/DDBJ databases">
        <title>Complete Genome of H5569, the type strain of the newly described species Haematospirillium jordaniae.</title>
        <authorList>
            <person name="Nicholson A.C."/>
            <person name="Humrighouse B.W."/>
            <person name="Loparov V."/>
            <person name="McQuiston J.R."/>
        </authorList>
    </citation>
    <scope>NUCLEOTIDE SEQUENCE [LARGE SCALE GENOMIC DNA]</scope>
    <source>
        <strain evidence="1 2">H5569</strain>
    </source>
</reference>
<organism evidence="1 2">
    <name type="scientific">Haematospirillum jordaniae</name>
    <dbReference type="NCBI Taxonomy" id="1549855"/>
    <lineage>
        <taxon>Bacteria</taxon>
        <taxon>Pseudomonadati</taxon>
        <taxon>Pseudomonadota</taxon>
        <taxon>Alphaproteobacteria</taxon>
        <taxon>Rhodospirillales</taxon>
        <taxon>Novispirillaceae</taxon>
        <taxon>Haematospirillum</taxon>
    </lineage>
</organism>
<dbReference type="STRING" id="1549855.AY555_05630"/>
<dbReference type="KEGG" id="hjo:AY555_05630"/>
<accession>A0A143DDJ5</accession>
<dbReference type="InterPro" id="IPR033767">
    <property type="entry name" value="Tail_Gp11"/>
</dbReference>
<evidence type="ECO:0000313" key="2">
    <source>
        <dbReference type="Proteomes" id="UP000076066"/>
    </source>
</evidence>
<dbReference type="OrthoDB" id="7278537at2"/>
<dbReference type="EMBL" id="CP014525">
    <property type="protein sequence ID" value="AMW34746.1"/>
    <property type="molecule type" value="Genomic_DNA"/>
</dbReference>
<dbReference type="RefSeq" id="WP_066134520.1">
    <property type="nucleotide sequence ID" value="NZ_CP014525.1"/>
</dbReference>
<dbReference type="GeneID" id="53316633"/>
<keyword evidence="2" id="KW-1185">Reference proteome</keyword>